<name>A0AAJ6L217_9ACTN</name>
<feature type="region of interest" description="Disordered" evidence="1">
    <location>
        <begin position="183"/>
        <end position="308"/>
    </location>
</feature>
<keyword evidence="4" id="KW-1185">Reference proteome</keyword>
<proteinExistence type="predicted"/>
<dbReference type="Gene3D" id="3.30.530.20">
    <property type="match status" value="1"/>
</dbReference>
<keyword evidence="2" id="KW-0472">Membrane</keyword>
<evidence type="ECO:0000313" key="4">
    <source>
        <dbReference type="Proteomes" id="UP001235874"/>
    </source>
</evidence>
<reference evidence="3 4" key="1">
    <citation type="submission" date="2023-07" db="EMBL/GenBank/DDBJ databases">
        <title>Micromonospora profundi TRM 95458 converts glycerol to a new osmotic compound.</title>
        <authorList>
            <person name="Lu D."/>
        </authorList>
    </citation>
    <scope>NUCLEOTIDE SEQUENCE [LARGE SCALE GENOMIC DNA]</scope>
    <source>
        <strain evidence="3 4">TRM95458</strain>
    </source>
</reference>
<gene>
    <name evidence="3" type="ORF">Q3V37_24255</name>
</gene>
<accession>A0AAJ6L217</accession>
<keyword evidence="2" id="KW-1133">Transmembrane helix</keyword>
<evidence type="ECO:0000313" key="3">
    <source>
        <dbReference type="EMBL" id="WLS44471.1"/>
    </source>
</evidence>
<dbReference type="Proteomes" id="UP001235874">
    <property type="component" value="Chromosome"/>
</dbReference>
<evidence type="ECO:0000256" key="1">
    <source>
        <dbReference type="SAM" id="MobiDB-lite"/>
    </source>
</evidence>
<feature type="compositionally biased region" description="Pro residues" evidence="1">
    <location>
        <begin position="235"/>
        <end position="246"/>
    </location>
</feature>
<protein>
    <submittedName>
        <fullName evidence="3">SRPBCC domain-containing protein</fullName>
    </submittedName>
</protein>
<dbReference type="KEGG" id="mprn:Q3V37_24255"/>
<evidence type="ECO:0000256" key="2">
    <source>
        <dbReference type="SAM" id="Phobius"/>
    </source>
</evidence>
<dbReference type="InterPro" id="IPR010419">
    <property type="entry name" value="CO_DH_gsu"/>
</dbReference>
<organism evidence="3 4">
    <name type="scientific">Micromonospora profundi</name>
    <dbReference type="NCBI Taxonomy" id="1420889"/>
    <lineage>
        <taxon>Bacteria</taxon>
        <taxon>Bacillati</taxon>
        <taxon>Actinomycetota</taxon>
        <taxon>Actinomycetes</taxon>
        <taxon>Micromonosporales</taxon>
        <taxon>Micromonosporaceae</taxon>
        <taxon>Micromonospora</taxon>
    </lineage>
</organism>
<sequence>MKITNEFTVAVPIDRAWAVLTDLAGIAPCLPGAQLTGVDGEVYRGKVKVKVGPVISEFAGTAQFVEKDDAAYRGVIDAKGRDARSTGNASALVTARLRPDGDRTLVSVDTDLKISGKLAQFGSGMIKEVSAKLLAQFVANLEAKLAAEQTTPTAVAAPAAADEPTVSAPQTVSAPPTVAEVRGAGGDAAAVPAARSGDDPAASAPIAPEAPELSRAASATAVDTTPATAAVAPSPIDPSPIAPSPIEPTAITASPITEAPAEPSPLADPSAGEPSPADPSTDERAVMGHPTPGPAQGRPSAVDGRTAPAAEPEALDLLGLAGGSITKRLVPAVVGLVVVGAVIAWLVARR</sequence>
<dbReference type="SUPFAM" id="SSF55961">
    <property type="entry name" value="Bet v1-like"/>
    <property type="match status" value="1"/>
</dbReference>
<dbReference type="EMBL" id="CP130472">
    <property type="protein sequence ID" value="WLS44471.1"/>
    <property type="molecule type" value="Genomic_DNA"/>
</dbReference>
<dbReference type="Pfam" id="PF06240">
    <property type="entry name" value="COXG"/>
    <property type="match status" value="1"/>
</dbReference>
<dbReference type="InterPro" id="IPR023393">
    <property type="entry name" value="START-like_dom_sf"/>
</dbReference>
<dbReference type="CDD" id="cd07823">
    <property type="entry name" value="SRPBCC_5"/>
    <property type="match status" value="1"/>
</dbReference>
<dbReference type="PANTHER" id="PTHR38588">
    <property type="entry name" value="BLL0334 PROTEIN"/>
    <property type="match status" value="1"/>
</dbReference>
<feature type="transmembrane region" description="Helical" evidence="2">
    <location>
        <begin position="329"/>
        <end position="348"/>
    </location>
</feature>
<keyword evidence="2" id="KW-0812">Transmembrane</keyword>
<dbReference type="PANTHER" id="PTHR38588:SF1">
    <property type="entry name" value="BLL0334 PROTEIN"/>
    <property type="match status" value="1"/>
</dbReference>
<dbReference type="RefSeq" id="WP_306271722.1">
    <property type="nucleotide sequence ID" value="NZ_CP130472.1"/>
</dbReference>
<dbReference type="AlphaFoldDB" id="A0AAJ6L217"/>
<feature type="compositionally biased region" description="Low complexity" evidence="1">
    <location>
        <begin position="183"/>
        <end position="234"/>
    </location>
</feature>